<comment type="caution">
    <text evidence="1">The sequence shown here is derived from an EMBL/GenBank/DDBJ whole genome shotgun (WGS) entry which is preliminary data.</text>
</comment>
<dbReference type="EMBL" id="JAHQIW010005462">
    <property type="protein sequence ID" value="KAJ1366086.1"/>
    <property type="molecule type" value="Genomic_DNA"/>
</dbReference>
<protein>
    <submittedName>
        <fullName evidence="1">Uncharacterized protein</fullName>
    </submittedName>
</protein>
<reference evidence="1" key="1">
    <citation type="submission" date="2021-06" db="EMBL/GenBank/DDBJ databases">
        <title>Parelaphostrongylus tenuis whole genome reference sequence.</title>
        <authorList>
            <person name="Garwood T.J."/>
            <person name="Larsen P.A."/>
            <person name="Fountain-Jones N.M."/>
            <person name="Garbe J.R."/>
            <person name="Macchietto M.G."/>
            <person name="Kania S.A."/>
            <person name="Gerhold R.W."/>
            <person name="Richards J.E."/>
            <person name="Wolf T.M."/>
        </authorList>
    </citation>
    <scope>NUCLEOTIDE SEQUENCE</scope>
    <source>
        <strain evidence="1">MNPRO001-30</strain>
        <tissue evidence="1">Meninges</tissue>
    </source>
</reference>
<keyword evidence="2" id="KW-1185">Reference proteome</keyword>
<evidence type="ECO:0000313" key="1">
    <source>
        <dbReference type="EMBL" id="KAJ1366086.1"/>
    </source>
</evidence>
<name>A0AAD5QYB3_PARTN</name>
<proteinExistence type="predicted"/>
<organism evidence="1 2">
    <name type="scientific">Parelaphostrongylus tenuis</name>
    <name type="common">Meningeal worm</name>
    <dbReference type="NCBI Taxonomy" id="148309"/>
    <lineage>
        <taxon>Eukaryota</taxon>
        <taxon>Metazoa</taxon>
        <taxon>Ecdysozoa</taxon>
        <taxon>Nematoda</taxon>
        <taxon>Chromadorea</taxon>
        <taxon>Rhabditida</taxon>
        <taxon>Rhabditina</taxon>
        <taxon>Rhabditomorpha</taxon>
        <taxon>Strongyloidea</taxon>
        <taxon>Metastrongylidae</taxon>
        <taxon>Parelaphostrongylus</taxon>
    </lineage>
</organism>
<dbReference type="AlphaFoldDB" id="A0AAD5QYB3"/>
<dbReference type="Proteomes" id="UP001196413">
    <property type="component" value="Unassembled WGS sequence"/>
</dbReference>
<gene>
    <name evidence="1" type="ORF">KIN20_026675</name>
</gene>
<accession>A0AAD5QYB3</accession>
<evidence type="ECO:0000313" key="2">
    <source>
        <dbReference type="Proteomes" id="UP001196413"/>
    </source>
</evidence>
<sequence>MTARRKGIEDNKKFCIIVGNTVTKICTTTDAPDNAMCIATVRARTLCNQWDKSRRTKFNDETLLHVCYDDAMALAYQAHHMIERILSGMQYVRRQAKLNQLFIDTDGVCYGSITKSAARMPLSLNTVSLV</sequence>